<organism evidence="2 3">
    <name type="scientific">Plakobranchus ocellatus</name>
    <dbReference type="NCBI Taxonomy" id="259542"/>
    <lineage>
        <taxon>Eukaryota</taxon>
        <taxon>Metazoa</taxon>
        <taxon>Spiralia</taxon>
        <taxon>Lophotrochozoa</taxon>
        <taxon>Mollusca</taxon>
        <taxon>Gastropoda</taxon>
        <taxon>Heterobranchia</taxon>
        <taxon>Euthyneura</taxon>
        <taxon>Panpulmonata</taxon>
        <taxon>Sacoglossa</taxon>
        <taxon>Placobranchoidea</taxon>
        <taxon>Plakobranchidae</taxon>
        <taxon>Plakobranchus</taxon>
    </lineage>
</organism>
<sequence>MRPLGAFNIQIEGRAETYISCKYSTKQLPNSGMFFIPFSTQESMSSDTDMSLEITPSPQDSSTKENIDTETAATTTTASSPGTATVSTAAATACSDGKVPTEPPAVKSGPKLDIEAGDDSNGTNNNIPKEVVAENSKATKGKLVVYIAL</sequence>
<dbReference type="Proteomes" id="UP000735302">
    <property type="component" value="Unassembled WGS sequence"/>
</dbReference>
<keyword evidence="3" id="KW-1185">Reference proteome</keyword>
<reference evidence="2 3" key="1">
    <citation type="journal article" date="2021" name="Elife">
        <title>Chloroplast acquisition without the gene transfer in kleptoplastic sea slugs, Plakobranchus ocellatus.</title>
        <authorList>
            <person name="Maeda T."/>
            <person name="Takahashi S."/>
            <person name="Yoshida T."/>
            <person name="Shimamura S."/>
            <person name="Takaki Y."/>
            <person name="Nagai Y."/>
            <person name="Toyoda A."/>
            <person name="Suzuki Y."/>
            <person name="Arimoto A."/>
            <person name="Ishii H."/>
            <person name="Satoh N."/>
            <person name="Nishiyama T."/>
            <person name="Hasebe M."/>
            <person name="Maruyama T."/>
            <person name="Minagawa J."/>
            <person name="Obokata J."/>
            <person name="Shigenobu S."/>
        </authorList>
    </citation>
    <scope>NUCLEOTIDE SEQUENCE [LARGE SCALE GENOMIC DNA]</scope>
</reference>
<protein>
    <submittedName>
        <fullName evidence="2">Uncharacterized protein</fullName>
    </submittedName>
</protein>
<evidence type="ECO:0000313" key="2">
    <source>
        <dbReference type="EMBL" id="GFO47924.1"/>
    </source>
</evidence>
<dbReference type="EMBL" id="BLXT01008368">
    <property type="protein sequence ID" value="GFO47924.1"/>
    <property type="molecule type" value="Genomic_DNA"/>
</dbReference>
<feature type="compositionally biased region" description="Polar residues" evidence="1">
    <location>
        <begin position="45"/>
        <end position="61"/>
    </location>
</feature>
<gene>
    <name evidence="2" type="ORF">PoB_007442900</name>
</gene>
<feature type="compositionally biased region" description="Low complexity" evidence="1">
    <location>
        <begin position="69"/>
        <end position="93"/>
    </location>
</feature>
<feature type="region of interest" description="Disordered" evidence="1">
    <location>
        <begin position="45"/>
        <end position="128"/>
    </location>
</feature>
<comment type="caution">
    <text evidence="2">The sequence shown here is derived from an EMBL/GenBank/DDBJ whole genome shotgun (WGS) entry which is preliminary data.</text>
</comment>
<evidence type="ECO:0000313" key="3">
    <source>
        <dbReference type="Proteomes" id="UP000735302"/>
    </source>
</evidence>
<accession>A0AAV4DV86</accession>
<proteinExistence type="predicted"/>
<name>A0AAV4DV86_9GAST</name>
<evidence type="ECO:0000256" key="1">
    <source>
        <dbReference type="SAM" id="MobiDB-lite"/>
    </source>
</evidence>
<dbReference type="AlphaFoldDB" id="A0AAV4DV86"/>